<dbReference type="EMBL" id="JAVRQU010000018">
    <property type="protein sequence ID" value="KAK5692931.1"/>
    <property type="molecule type" value="Genomic_DNA"/>
</dbReference>
<dbReference type="AlphaFoldDB" id="A0AAN7VY77"/>
<dbReference type="Proteomes" id="UP001310594">
    <property type="component" value="Unassembled WGS sequence"/>
</dbReference>
<evidence type="ECO:0000313" key="2">
    <source>
        <dbReference type="Proteomes" id="UP001310594"/>
    </source>
</evidence>
<proteinExistence type="predicted"/>
<comment type="caution">
    <text evidence="1">The sequence shown here is derived from an EMBL/GenBank/DDBJ whole genome shotgun (WGS) entry which is preliminary data.</text>
</comment>
<organism evidence="1 2">
    <name type="scientific">Elasticomyces elasticus</name>
    <dbReference type="NCBI Taxonomy" id="574655"/>
    <lineage>
        <taxon>Eukaryota</taxon>
        <taxon>Fungi</taxon>
        <taxon>Dikarya</taxon>
        <taxon>Ascomycota</taxon>
        <taxon>Pezizomycotina</taxon>
        <taxon>Dothideomycetes</taxon>
        <taxon>Dothideomycetidae</taxon>
        <taxon>Mycosphaerellales</taxon>
        <taxon>Teratosphaeriaceae</taxon>
        <taxon>Elasticomyces</taxon>
    </lineage>
</organism>
<accession>A0AAN7VY77</accession>
<reference evidence="1" key="1">
    <citation type="submission" date="2023-08" db="EMBL/GenBank/DDBJ databases">
        <title>Black Yeasts Isolated from many extreme environments.</title>
        <authorList>
            <person name="Coleine C."/>
            <person name="Stajich J.E."/>
            <person name="Selbmann L."/>
        </authorList>
    </citation>
    <scope>NUCLEOTIDE SEQUENCE</scope>
    <source>
        <strain evidence="1">CCFEE 5810</strain>
    </source>
</reference>
<gene>
    <name evidence="1" type="ORF">LTR97_010407</name>
</gene>
<name>A0AAN7VY77_9PEZI</name>
<sequence>MKWVGEPERPAGGIYVSSKWRLCDAVSEVFDPTLLPDSLAGFDSEIVDLFASFLSDFHCNASSEDMSAYRIPHGRLNGNILHSLHSPPETPGQPRRWSSFHFGACSVRILTAIFPDPKTDALFHDYFCKRVLMIRPDGTRKTNSGIHEYHIPKYHRFSRPVFEQSSAELIVVWGRPARRWFKKEFNVEGDEKYGIVDGVVIGEKPAINMFFSGPLSFSHTQNTWADIDVLEEVRDIIETPSIERDIDVDLELLEKRLRKREELKAVDVPRTPKVQMREERWGSRT</sequence>
<protein>
    <submittedName>
        <fullName evidence="1">Uncharacterized protein</fullName>
    </submittedName>
</protein>
<evidence type="ECO:0000313" key="1">
    <source>
        <dbReference type="EMBL" id="KAK5692931.1"/>
    </source>
</evidence>